<dbReference type="EMBL" id="JAINUG010000149">
    <property type="protein sequence ID" value="KAJ8392082.1"/>
    <property type="molecule type" value="Genomic_DNA"/>
</dbReference>
<protein>
    <submittedName>
        <fullName evidence="1">Uncharacterized protein</fullName>
    </submittedName>
</protein>
<name>A0AAD7WCK3_9TELE</name>
<sequence length="107" mass="11706">MTPHSPIGTHRWHTDDCLRRSTGRKEMDDIYAANGENIGTINTLSPTGSHLTRHSPPIVTRTASVYPSTSKPTFVKHLGPALKLERVASDLRAGRELNVTPAVPKRG</sequence>
<evidence type="ECO:0000313" key="2">
    <source>
        <dbReference type="Proteomes" id="UP001221898"/>
    </source>
</evidence>
<gene>
    <name evidence="1" type="ORF">AAFF_G00078880</name>
</gene>
<organism evidence="1 2">
    <name type="scientific">Aldrovandia affinis</name>
    <dbReference type="NCBI Taxonomy" id="143900"/>
    <lineage>
        <taxon>Eukaryota</taxon>
        <taxon>Metazoa</taxon>
        <taxon>Chordata</taxon>
        <taxon>Craniata</taxon>
        <taxon>Vertebrata</taxon>
        <taxon>Euteleostomi</taxon>
        <taxon>Actinopterygii</taxon>
        <taxon>Neopterygii</taxon>
        <taxon>Teleostei</taxon>
        <taxon>Notacanthiformes</taxon>
        <taxon>Halosauridae</taxon>
        <taxon>Aldrovandia</taxon>
    </lineage>
</organism>
<evidence type="ECO:0000313" key="1">
    <source>
        <dbReference type="EMBL" id="KAJ8392082.1"/>
    </source>
</evidence>
<reference evidence="1" key="1">
    <citation type="journal article" date="2023" name="Science">
        <title>Genome structures resolve the early diversification of teleost fishes.</title>
        <authorList>
            <person name="Parey E."/>
            <person name="Louis A."/>
            <person name="Montfort J."/>
            <person name="Bouchez O."/>
            <person name="Roques C."/>
            <person name="Iampietro C."/>
            <person name="Lluch J."/>
            <person name="Castinel A."/>
            <person name="Donnadieu C."/>
            <person name="Desvignes T."/>
            <person name="Floi Bucao C."/>
            <person name="Jouanno E."/>
            <person name="Wen M."/>
            <person name="Mejri S."/>
            <person name="Dirks R."/>
            <person name="Jansen H."/>
            <person name="Henkel C."/>
            <person name="Chen W.J."/>
            <person name="Zahm M."/>
            <person name="Cabau C."/>
            <person name="Klopp C."/>
            <person name="Thompson A.W."/>
            <person name="Robinson-Rechavi M."/>
            <person name="Braasch I."/>
            <person name="Lecointre G."/>
            <person name="Bobe J."/>
            <person name="Postlethwait J.H."/>
            <person name="Berthelot C."/>
            <person name="Roest Crollius H."/>
            <person name="Guiguen Y."/>
        </authorList>
    </citation>
    <scope>NUCLEOTIDE SEQUENCE</scope>
    <source>
        <strain evidence="1">NC1722</strain>
    </source>
</reference>
<dbReference type="Proteomes" id="UP001221898">
    <property type="component" value="Unassembled WGS sequence"/>
</dbReference>
<proteinExistence type="predicted"/>
<comment type="caution">
    <text evidence="1">The sequence shown here is derived from an EMBL/GenBank/DDBJ whole genome shotgun (WGS) entry which is preliminary data.</text>
</comment>
<keyword evidence="2" id="KW-1185">Reference proteome</keyword>
<dbReference type="AlphaFoldDB" id="A0AAD7WCK3"/>
<accession>A0AAD7WCK3</accession>